<dbReference type="InterPro" id="IPR018062">
    <property type="entry name" value="HTH_AraC-typ_CS"/>
</dbReference>
<evidence type="ECO:0000313" key="5">
    <source>
        <dbReference type="EMBL" id="NYB73628.1"/>
    </source>
</evidence>
<dbReference type="AlphaFoldDB" id="A0A974GVR0"/>
<dbReference type="InterPro" id="IPR011256">
    <property type="entry name" value="Reg_factor_effector_dom_sf"/>
</dbReference>
<evidence type="ECO:0000259" key="4">
    <source>
        <dbReference type="PROSITE" id="PS01124"/>
    </source>
</evidence>
<dbReference type="PRINTS" id="PR00032">
    <property type="entry name" value="HTHARAC"/>
</dbReference>
<dbReference type="GO" id="GO:0043565">
    <property type="term" value="F:sequence-specific DNA binding"/>
    <property type="evidence" value="ECO:0007669"/>
    <property type="project" value="InterPro"/>
</dbReference>
<dbReference type="InterPro" id="IPR029442">
    <property type="entry name" value="GyrI-like"/>
</dbReference>
<dbReference type="PANTHER" id="PTHR47504">
    <property type="entry name" value="RIGHT ORIGIN-BINDING PROTEIN"/>
    <property type="match status" value="1"/>
</dbReference>
<dbReference type="PROSITE" id="PS01124">
    <property type="entry name" value="HTH_ARAC_FAMILY_2"/>
    <property type="match status" value="1"/>
</dbReference>
<dbReference type="PROSITE" id="PS00041">
    <property type="entry name" value="HTH_ARAC_FAMILY_1"/>
    <property type="match status" value="1"/>
</dbReference>
<accession>A0A974GVR0</accession>
<keyword evidence="2" id="KW-0238">DNA-binding</keyword>
<comment type="caution">
    <text evidence="5">The sequence shown here is derived from an EMBL/GenBank/DDBJ whole genome shotgun (WGS) entry which is preliminary data.</text>
</comment>
<organism evidence="5 6">
    <name type="scientific">Sedimentibacter hydroxybenzoicus DSM 7310</name>
    <dbReference type="NCBI Taxonomy" id="1123245"/>
    <lineage>
        <taxon>Bacteria</taxon>
        <taxon>Bacillati</taxon>
        <taxon>Bacillota</taxon>
        <taxon>Tissierellia</taxon>
        <taxon>Sedimentibacter</taxon>
    </lineage>
</organism>
<protein>
    <submittedName>
        <fullName evidence="5">AraC family transcriptional regulator</fullName>
    </submittedName>
</protein>
<dbReference type="SMART" id="SM00871">
    <property type="entry name" value="AraC_E_bind"/>
    <property type="match status" value="1"/>
</dbReference>
<dbReference type="SUPFAM" id="SSF55136">
    <property type="entry name" value="Probable bacterial effector-binding domain"/>
    <property type="match status" value="1"/>
</dbReference>
<feature type="domain" description="HTH araC/xylS-type" evidence="4">
    <location>
        <begin position="8"/>
        <end position="106"/>
    </location>
</feature>
<keyword evidence="1" id="KW-0805">Transcription regulation</keyword>
<dbReference type="Proteomes" id="UP000611629">
    <property type="component" value="Unassembled WGS sequence"/>
</dbReference>
<dbReference type="InterPro" id="IPR018060">
    <property type="entry name" value="HTH_AraC"/>
</dbReference>
<dbReference type="PANTHER" id="PTHR47504:SF5">
    <property type="entry name" value="RIGHT ORIGIN-BINDING PROTEIN"/>
    <property type="match status" value="1"/>
</dbReference>
<reference evidence="5" key="1">
    <citation type="submission" date="2020-07" db="EMBL/GenBank/DDBJ databases">
        <title>Genomic analysis of a strain of Sedimentibacter Hydroxybenzoicus DSM7310.</title>
        <authorList>
            <person name="Ma S."/>
        </authorList>
    </citation>
    <scope>NUCLEOTIDE SEQUENCE</scope>
    <source>
        <strain evidence="5">DSM 7310</strain>
    </source>
</reference>
<keyword evidence="3" id="KW-0804">Transcription</keyword>
<dbReference type="InterPro" id="IPR010499">
    <property type="entry name" value="AraC_E-bd"/>
</dbReference>
<evidence type="ECO:0000256" key="2">
    <source>
        <dbReference type="ARBA" id="ARBA00023125"/>
    </source>
</evidence>
<sequence length="292" mass="33695">MDWVKQLNESINYIEENLAGEISYETISKIAGCSVYNFQRMFSYIADKPLSEYIRSRRLTMAAFDLLNSTERIIDIALKYGYESQDAFTRAFKSFHSVLPSSVRNETVQLKSCPRLSFQITIKGENHMNYQIEQWPAFKVMGILHKVKTSTAFEVIPEIWENAWEDGTMKRFIENFPDYRPAGFLGIAAGGQWGDSEEMNYILAVTSYVDDSQCKHIPILDGMKEFSYSAATWAIFEANGELPSATQKVYKQFYTEWLPNSGYELADLPVIECYMQENRQEVWIAVVKKQGR</sequence>
<keyword evidence="6" id="KW-1185">Reference proteome</keyword>
<dbReference type="SUPFAM" id="SSF46689">
    <property type="entry name" value="Homeodomain-like"/>
    <property type="match status" value="2"/>
</dbReference>
<dbReference type="EMBL" id="JACBNQ010000003">
    <property type="protein sequence ID" value="NYB73628.1"/>
    <property type="molecule type" value="Genomic_DNA"/>
</dbReference>
<name>A0A974GVR0_SEDHY</name>
<evidence type="ECO:0000256" key="3">
    <source>
        <dbReference type="ARBA" id="ARBA00023163"/>
    </source>
</evidence>
<evidence type="ECO:0000313" key="6">
    <source>
        <dbReference type="Proteomes" id="UP000611629"/>
    </source>
</evidence>
<dbReference type="InterPro" id="IPR020449">
    <property type="entry name" value="Tscrpt_reg_AraC-type_HTH"/>
</dbReference>
<proteinExistence type="predicted"/>
<dbReference type="GO" id="GO:0003700">
    <property type="term" value="F:DNA-binding transcription factor activity"/>
    <property type="evidence" value="ECO:0007669"/>
    <property type="project" value="InterPro"/>
</dbReference>
<evidence type="ECO:0000256" key="1">
    <source>
        <dbReference type="ARBA" id="ARBA00023015"/>
    </source>
</evidence>
<dbReference type="InterPro" id="IPR009057">
    <property type="entry name" value="Homeodomain-like_sf"/>
</dbReference>
<dbReference type="RefSeq" id="WP_179237314.1">
    <property type="nucleotide sequence ID" value="NZ_JACBNQ010000003.1"/>
</dbReference>
<dbReference type="SMART" id="SM00342">
    <property type="entry name" value="HTH_ARAC"/>
    <property type="match status" value="1"/>
</dbReference>
<dbReference type="Pfam" id="PF12833">
    <property type="entry name" value="HTH_18"/>
    <property type="match status" value="1"/>
</dbReference>
<dbReference type="Pfam" id="PF06445">
    <property type="entry name" value="GyrI-like"/>
    <property type="match status" value="1"/>
</dbReference>
<dbReference type="Gene3D" id="3.20.80.10">
    <property type="entry name" value="Regulatory factor, effector binding domain"/>
    <property type="match status" value="1"/>
</dbReference>
<gene>
    <name evidence="5" type="ORF">HZF24_05680</name>
</gene>
<dbReference type="Gene3D" id="1.10.10.60">
    <property type="entry name" value="Homeodomain-like"/>
    <property type="match status" value="2"/>
</dbReference>
<dbReference type="InterPro" id="IPR050959">
    <property type="entry name" value="MarA-like"/>
</dbReference>